<dbReference type="InterPro" id="IPR002223">
    <property type="entry name" value="Kunitz_BPTI"/>
</dbReference>
<dbReference type="EMBL" id="JAVFWL010000002">
    <property type="protein sequence ID" value="KAK6738052.1"/>
    <property type="molecule type" value="Genomic_DNA"/>
</dbReference>
<dbReference type="PROSITE" id="PS50279">
    <property type="entry name" value="BPTI_KUNITZ_2"/>
    <property type="match status" value="1"/>
</dbReference>
<dbReference type="InterPro" id="IPR051388">
    <property type="entry name" value="Serpin_venom_toxin"/>
</dbReference>
<dbReference type="SMART" id="SM00131">
    <property type="entry name" value="KU"/>
    <property type="match status" value="1"/>
</dbReference>
<accession>A0ABR1CHZ8</accession>
<comment type="similarity">
    <text evidence="2">Belongs to the venom Kunitz-type family. 03 (sub-Kunitz) subfamily.</text>
</comment>
<reference evidence="5 6" key="1">
    <citation type="submission" date="2023-08" db="EMBL/GenBank/DDBJ databases">
        <title>A Necator americanus chromosomal reference genome.</title>
        <authorList>
            <person name="Ilik V."/>
            <person name="Petrzelkova K.J."/>
            <person name="Pardy F."/>
            <person name="Fuh T."/>
            <person name="Niatou-Singa F.S."/>
            <person name="Gouil Q."/>
            <person name="Baker L."/>
            <person name="Ritchie M.E."/>
            <person name="Jex A.R."/>
            <person name="Gazzola D."/>
            <person name="Li H."/>
            <person name="Toshio Fujiwara R."/>
            <person name="Zhan B."/>
            <person name="Aroian R.V."/>
            <person name="Pafco B."/>
            <person name="Schwarz E.M."/>
        </authorList>
    </citation>
    <scope>NUCLEOTIDE SEQUENCE [LARGE SCALE GENOMIC DNA]</scope>
    <source>
        <strain evidence="5 6">Aroian</strain>
        <tissue evidence="5">Whole animal</tissue>
    </source>
</reference>
<organism evidence="5 6">
    <name type="scientific">Necator americanus</name>
    <name type="common">Human hookworm</name>
    <dbReference type="NCBI Taxonomy" id="51031"/>
    <lineage>
        <taxon>Eukaryota</taxon>
        <taxon>Metazoa</taxon>
        <taxon>Ecdysozoa</taxon>
        <taxon>Nematoda</taxon>
        <taxon>Chromadorea</taxon>
        <taxon>Rhabditida</taxon>
        <taxon>Rhabditina</taxon>
        <taxon>Rhabditomorpha</taxon>
        <taxon>Strongyloidea</taxon>
        <taxon>Ancylostomatidae</taxon>
        <taxon>Bunostominae</taxon>
        <taxon>Necator</taxon>
    </lineage>
</organism>
<comment type="caution">
    <text evidence="5">The sequence shown here is derived from an EMBL/GenBank/DDBJ whole genome shotgun (WGS) entry which is preliminary data.</text>
</comment>
<gene>
    <name evidence="5" type="primary">Necator_chrII.g8055</name>
    <name evidence="5" type="ORF">RB195_020261</name>
</gene>
<evidence type="ECO:0000256" key="1">
    <source>
        <dbReference type="ARBA" id="ARBA00023157"/>
    </source>
</evidence>
<name>A0ABR1CHZ8_NECAM</name>
<evidence type="ECO:0000256" key="3">
    <source>
        <dbReference type="SAM" id="SignalP"/>
    </source>
</evidence>
<dbReference type="InterPro" id="IPR020901">
    <property type="entry name" value="Prtase_inh_Kunz-CS"/>
</dbReference>
<dbReference type="SUPFAM" id="SSF57362">
    <property type="entry name" value="BPTI-like"/>
    <property type="match status" value="1"/>
</dbReference>
<sequence length="92" mass="10412">MKFLLFLLIGLFVGASGLGYDRSGDICNMKEDGGPCKSLQTRWRWDFRKKRCVKFSYGGCEGNGNRFDSRDECMARCAGEARGTKNKNNKKD</sequence>
<dbReference type="PRINTS" id="PR00759">
    <property type="entry name" value="BASICPTASE"/>
</dbReference>
<keyword evidence="3" id="KW-0732">Signal</keyword>
<dbReference type="InterPro" id="IPR036880">
    <property type="entry name" value="Kunitz_BPTI_sf"/>
</dbReference>
<dbReference type="PROSITE" id="PS00280">
    <property type="entry name" value="BPTI_KUNITZ_1"/>
    <property type="match status" value="1"/>
</dbReference>
<evidence type="ECO:0000259" key="4">
    <source>
        <dbReference type="PROSITE" id="PS50279"/>
    </source>
</evidence>
<evidence type="ECO:0000256" key="2">
    <source>
        <dbReference type="ARBA" id="ARBA00038506"/>
    </source>
</evidence>
<feature type="chain" id="PRO_5046380710" description="BPTI/Kunitz inhibitor domain-containing protein" evidence="3">
    <location>
        <begin position="18"/>
        <end position="92"/>
    </location>
</feature>
<keyword evidence="6" id="KW-1185">Reference proteome</keyword>
<protein>
    <recommendedName>
        <fullName evidence="4">BPTI/Kunitz inhibitor domain-containing protein</fullName>
    </recommendedName>
</protein>
<evidence type="ECO:0000313" key="6">
    <source>
        <dbReference type="Proteomes" id="UP001303046"/>
    </source>
</evidence>
<dbReference type="Proteomes" id="UP001303046">
    <property type="component" value="Unassembled WGS sequence"/>
</dbReference>
<keyword evidence="1" id="KW-1015">Disulfide bond</keyword>
<evidence type="ECO:0000313" key="5">
    <source>
        <dbReference type="EMBL" id="KAK6738052.1"/>
    </source>
</evidence>
<feature type="domain" description="BPTI/Kunitz inhibitor" evidence="4">
    <location>
        <begin position="27"/>
        <end position="77"/>
    </location>
</feature>
<dbReference type="Pfam" id="PF00014">
    <property type="entry name" value="Kunitz_BPTI"/>
    <property type="match status" value="1"/>
</dbReference>
<dbReference type="Gene3D" id="4.10.410.10">
    <property type="entry name" value="Pancreatic trypsin inhibitor Kunitz domain"/>
    <property type="match status" value="1"/>
</dbReference>
<dbReference type="CDD" id="cd00109">
    <property type="entry name" value="Kunitz-type"/>
    <property type="match status" value="1"/>
</dbReference>
<proteinExistence type="inferred from homology"/>
<feature type="signal peptide" evidence="3">
    <location>
        <begin position="1"/>
        <end position="17"/>
    </location>
</feature>
<dbReference type="PANTHER" id="PTHR46751:SF1">
    <property type="entry name" value="WAP FOUR-DISULFIDE CORE DOMAIN PROTEIN 6A"/>
    <property type="match status" value="1"/>
</dbReference>
<dbReference type="PANTHER" id="PTHR46751">
    <property type="entry name" value="EPPIN"/>
    <property type="match status" value="1"/>
</dbReference>